<evidence type="ECO:0000313" key="2">
    <source>
        <dbReference type="EMBL" id="KAG7575642.1"/>
    </source>
</evidence>
<dbReference type="AlphaFoldDB" id="A0A8T2AR72"/>
<dbReference type="EMBL" id="JAEFBK010000008">
    <property type="protein sequence ID" value="KAG7575642.1"/>
    <property type="molecule type" value="Genomic_DNA"/>
</dbReference>
<organism evidence="2 3">
    <name type="scientific">Arabidopsis thaliana x Arabidopsis arenosa</name>
    <dbReference type="NCBI Taxonomy" id="1240361"/>
    <lineage>
        <taxon>Eukaryota</taxon>
        <taxon>Viridiplantae</taxon>
        <taxon>Streptophyta</taxon>
        <taxon>Embryophyta</taxon>
        <taxon>Tracheophyta</taxon>
        <taxon>Spermatophyta</taxon>
        <taxon>Magnoliopsida</taxon>
        <taxon>eudicotyledons</taxon>
        <taxon>Gunneridae</taxon>
        <taxon>Pentapetalae</taxon>
        <taxon>rosids</taxon>
        <taxon>malvids</taxon>
        <taxon>Brassicales</taxon>
        <taxon>Brassicaceae</taxon>
        <taxon>Camelineae</taxon>
        <taxon>Arabidopsis</taxon>
    </lineage>
</organism>
<sequence>MGQRKKKANRRRQEEEEANWSELCPDLLRGIFKRLSFTALNRAKSVCSTWHSASRGCVPNQNQIPWLILFPHEEGSNKNSSSCVLFVPEDQDKVYTSKDLGVDFSQSRCLTTCGSWLLLLNSRRDLYIVNPLTGERIDLPDNQHLPSDLRYDRVCFRIDNKTKDYLVVMLQCCSVFTKKGYKKWHDFPHLDFYGDFAYNQKDQKLYVHYPNDIVDIWDLSGDNPHKDRSLSLDPFYINHYDFPSFLNDNEDELYWDKLRGFATRTVVTVSGHVLMVSSIVQDCKTWYFRIYKTNLYGNWVKVKSLGNEALIYDMGITVVANGISGIKRNSIYFSGVDHGRDDPHHIFVYDLTTQKMEPLPQCVLSSIPFSDARWFFPWLLMMDPMWNLNILNPLTGERIDLPLTESFLHERARPSLKTSIACLWVGEKSQDYLVVWSMDQTFMAFTKKGINTWRPLIANMGFTEPNEQMVYNHKAQKLYVYRHGEAWMKEEDAYFRDFLDGWVNIATTVSGHVLKIASALQRSKRWLFRIFKLNKRRGRVNSLGDEALIFDMGISVLAKDIPGVKRNSIYFSGVGYGRNNPDHIFVFDLTTHKIEPLPQCVFSSIDFSDARWFFPGGLSD</sequence>
<dbReference type="Proteomes" id="UP000694240">
    <property type="component" value="Chromosome 8"/>
</dbReference>
<gene>
    <name evidence="2" type="ORF">ISN45_Aa03g001170</name>
</gene>
<proteinExistence type="predicted"/>
<dbReference type="PANTHER" id="PTHR44259">
    <property type="entry name" value="OS07G0183000 PROTEIN-RELATED"/>
    <property type="match status" value="1"/>
</dbReference>
<protein>
    <submittedName>
        <fullName evidence="2">F-box domain</fullName>
    </submittedName>
</protein>
<dbReference type="InterPro" id="IPR050942">
    <property type="entry name" value="F-box_BR-signaling"/>
</dbReference>
<dbReference type="PANTHER" id="PTHR44259:SF15">
    <property type="entry name" value="F-BOX PROTEIN KIB2-RELATED"/>
    <property type="match status" value="1"/>
</dbReference>
<dbReference type="SMART" id="SM00256">
    <property type="entry name" value="FBOX"/>
    <property type="match status" value="1"/>
</dbReference>
<accession>A0A8T2AR72</accession>
<evidence type="ECO:0000259" key="1">
    <source>
        <dbReference type="SMART" id="SM00256"/>
    </source>
</evidence>
<dbReference type="InterPro" id="IPR005174">
    <property type="entry name" value="KIB1-4_b-propeller"/>
</dbReference>
<name>A0A8T2AR72_9BRAS</name>
<reference evidence="2 3" key="1">
    <citation type="submission" date="2020-12" db="EMBL/GenBank/DDBJ databases">
        <title>Concerted genomic and epigenomic changes stabilize Arabidopsis allopolyploids.</title>
        <authorList>
            <person name="Chen Z."/>
        </authorList>
    </citation>
    <scope>NUCLEOTIDE SEQUENCE [LARGE SCALE GENOMIC DNA]</scope>
    <source>
        <strain evidence="2">Allo738</strain>
        <tissue evidence="2">Leaf</tissue>
    </source>
</reference>
<dbReference type="Pfam" id="PF00646">
    <property type="entry name" value="F-box"/>
    <property type="match status" value="1"/>
</dbReference>
<keyword evidence="3" id="KW-1185">Reference proteome</keyword>
<dbReference type="InterPro" id="IPR001810">
    <property type="entry name" value="F-box_dom"/>
</dbReference>
<feature type="domain" description="F-box" evidence="1">
    <location>
        <begin position="23"/>
        <end position="63"/>
    </location>
</feature>
<dbReference type="Pfam" id="PF03478">
    <property type="entry name" value="Beta-prop_KIB1-4"/>
    <property type="match status" value="2"/>
</dbReference>
<comment type="caution">
    <text evidence="2">The sequence shown here is derived from an EMBL/GenBank/DDBJ whole genome shotgun (WGS) entry which is preliminary data.</text>
</comment>
<evidence type="ECO:0000313" key="3">
    <source>
        <dbReference type="Proteomes" id="UP000694240"/>
    </source>
</evidence>